<evidence type="ECO:0000256" key="2">
    <source>
        <dbReference type="ARBA" id="ARBA00007349"/>
    </source>
</evidence>
<dbReference type="NCBIfam" id="TIGR00785">
    <property type="entry name" value="dass"/>
    <property type="match status" value="1"/>
</dbReference>
<organism evidence="7 8">
    <name type="scientific">Vibrio halioticoli NBRC 102217</name>
    <dbReference type="NCBI Taxonomy" id="1219072"/>
    <lineage>
        <taxon>Bacteria</taxon>
        <taxon>Pseudomonadati</taxon>
        <taxon>Pseudomonadota</taxon>
        <taxon>Gammaproteobacteria</taxon>
        <taxon>Vibrionales</taxon>
        <taxon>Vibrionaceae</taxon>
        <taxon>Vibrio</taxon>
    </lineage>
</organism>
<keyword evidence="3 6" id="KW-0812">Transmembrane</keyword>
<gene>
    <name evidence="7" type="ORF">VHA01S_008_00990</name>
</gene>
<evidence type="ECO:0000256" key="5">
    <source>
        <dbReference type="ARBA" id="ARBA00023136"/>
    </source>
</evidence>
<feature type="transmembrane region" description="Helical" evidence="6">
    <location>
        <begin position="7"/>
        <end position="24"/>
    </location>
</feature>
<evidence type="ECO:0000313" key="8">
    <source>
        <dbReference type="Proteomes" id="UP000017800"/>
    </source>
</evidence>
<dbReference type="eggNOG" id="COG0471">
    <property type="taxonomic scope" value="Bacteria"/>
</dbReference>
<evidence type="ECO:0000256" key="3">
    <source>
        <dbReference type="ARBA" id="ARBA00022692"/>
    </source>
</evidence>
<comment type="similarity">
    <text evidence="2">Belongs to the SLC13A/DASS transporter (TC 2.A.47) family. DIT1 subfamily.</text>
</comment>
<feature type="transmembrane region" description="Helical" evidence="6">
    <location>
        <begin position="262"/>
        <end position="284"/>
    </location>
</feature>
<dbReference type="OrthoDB" id="3170849at2"/>
<reference evidence="7 8" key="1">
    <citation type="submission" date="2013-11" db="EMBL/GenBank/DDBJ databases">
        <title>Whole genome shotgun sequence of Vibrio halioticoli NBRC 102217.</title>
        <authorList>
            <person name="Isaki S."/>
            <person name="Kimura A."/>
            <person name="Ohji S."/>
            <person name="Hosoyama A."/>
            <person name="Fujita N."/>
            <person name="Hashimoto M."/>
            <person name="Hosoyama Y."/>
            <person name="Yamazoe A."/>
        </authorList>
    </citation>
    <scope>NUCLEOTIDE SEQUENCE [LARGE SCALE GENOMIC DNA]</scope>
    <source>
        <strain evidence="7 8">NBRC 102217</strain>
    </source>
</reference>
<feature type="transmembrane region" description="Helical" evidence="6">
    <location>
        <begin position="221"/>
        <end position="241"/>
    </location>
</feature>
<dbReference type="PANTHER" id="PTHR42826">
    <property type="entry name" value="DICARBOXYLATE TRANSPORTER 2.1, CHLOROPLASTIC"/>
    <property type="match status" value="1"/>
</dbReference>
<name>V5F0Q6_9VIBR</name>
<dbReference type="InterPro" id="IPR030676">
    <property type="entry name" value="CitT-rel"/>
</dbReference>
<evidence type="ECO:0000256" key="6">
    <source>
        <dbReference type="SAM" id="Phobius"/>
    </source>
</evidence>
<dbReference type="InterPro" id="IPR001898">
    <property type="entry name" value="SLC13A/DASS"/>
</dbReference>
<dbReference type="GO" id="GO:0022857">
    <property type="term" value="F:transmembrane transporter activity"/>
    <property type="evidence" value="ECO:0007669"/>
    <property type="project" value="InterPro"/>
</dbReference>
<evidence type="ECO:0000256" key="4">
    <source>
        <dbReference type="ARBA" id="ARBA00022989"/>
    </source>
</evidence>
<dbReference type="Proteomes" id="UP000017800">
    <property type="component" value="Unassembled WGS sequence"/>
</dbReference>
<evidence type="ECO:0000256" key="1">
    <source>
        <dbReference type="ARBA" id="ARBA00004141"/>
    </source>
</evidence>
<feature type="transmembrane region" description="Helical" evidence="6">
    <location>
        <begin position="87"/>
        <end position="106"/>
    </location>
</feature>
<evidence type="ECO:0000313" key="7">
    <source>
        <dbReference type="EMBL" id="GAD88704.1"/>
    </source>
</evidence>
<keyword evidence="4 6" id="KW-1133">Transmembrane helix</keyword>
<feature type="transmembrane region" description="Helical" evidence="6">
    <location>
        <begin position="323"/>
        <end position="345"/>
    </location>
</feature>
<feature type="transmembrane region" description="Helical" evidence="6">
    <location>
        <begin position="448"/>
        <end position="471"/>
    </location>
</feature>
<feature type="transmembrane region" description="Helical" evidence="6">
    <location>
        <begin position="36"/>
        <end position="67"/>
    </location>
</feature>
<sequence>MTRIKELIPLIIIAIVALILWHVQPPSGLNVTAYHTAIIFIATIAGIISNVLPTGATALIGLTAFILCDPTGAGSSKGALTIALRDFNHPLIWLIVIATLLAKAFATTGLGERIALLLLSKFGQSTLRVAYCLGVADFLIAPGTPSNTARASIMAPIADSLAKVIDKDDKKLGQFLISSSSAMNDASAVGFSTGFAGNAALVGIALSVAGVTLDFATWSEYLLVPALALLICIPFVLYKTISPKTKETPKAPEFAKQELAKLKGTTAPEWILLGTFVAMIIMWVTKPFGMYTTVAAFIGLSVLIITNVLSWNDVKNNSAAWDTFFWFATLMGMANNLKGTGFSTWVGHSVAHALKTGMVGASPTLFLMAMMALYLISAYLFASGTAKVMALGPVVIGALMTLGVSPIIAVLAVAGITNVGCNLSTYSHARNPIMMGYGYHTSAEWMKIGLVIAISSAVVFMATGMAWWSILGL</sequence>
<feature type="transmembrane region" description="Helical" evidence="6">
    <location>
        <begin position="126"/>
        <end position="144"/>
    </location>
</feature>
<accession>V5F0Q6</accession>
<dbReference type="PIRSF" id="PIRSF002457">
    <property type="entry name" value="DASS"/>
    <property type="match status" value="1"/>
</dbReference>
<comment type="subcellular location">
    <subcellularLocation>
        <location evidence="1">Membrane</location>
        <topology evidence="1">Multi-pass membrane protein</topology>
    </subcellularLocation>
</comment>
<dbReference type="RefSeq" id="WP_023403086.1">
    <property type="nucleotide sequence ID" value="NZ_BAUJ01000008.1"/>
</dbReference>
<comment type="caution">
    <text evidence="7">The sequence shown here is derived from an EMBL/GenBank/DDBJ whole genome shotgun (WGS) entry which is preliminary data.</text>
</comment>
<feature type="transmembrane region" description="Helical" evidence="6">
    <location>
        <begin position="290"/>
        <end position="311"/>
    </location>
</feature>
<proteinExistence type="inferred from homology"/>
<dbReference type="AlphaFoldDB" id="V5F0Q6"/>
<dbReference type="GO" id="GO:0016020">
    <property type="term" value="C:membrane"/>
    <property type="evidence" value="ECO:0007669"/>
    <property type="project" value="UniProtKB-SubCell"/>
</dbReference>
<feature type="transmembrane region" description="Helical" evidence="6">
    <location>
        <begin position="188"/>
        <end position="209"/>
    </location>
</feature>
<dbReference type="Pfam" id="PF00939">
    <property type="entry name" value="Na_sulph_symp"/>
    <property type="match status" value="1"/>
</dbReference>
<dbReference type="EMBL" id="BAUJ01000008">
    <property type="protein sequence ID" value="GAD88704.1"/>
    <property type="molecule type" value="Genomic_DNA"/>
</dbReference>
<keyword evidence="8" id="KW-1185">Reference proteome</keyword>
<keyword evidence="5 6" id="KW-0472">Membrane</keyword>
<feature type="transmembrane region" description="Helical" evidence="6">
    <location>
        <begin position="365"/>
        <end position="382"/>
    </location>
</feature>
<protein>
    <submittedName>
        <fullName evidence="7">Putative DASS family transporter</fullName>
    </submittedName>
</protein>
<feature type="transmembrane region" description="Helical" evidence="6">
    <location>
        <begin position="394"/>
        <end position="416"/>
    </location>
</feature>